<organism evidence="2 3">
    <name type="scientific">Spectribacter hydrogenoxidans</name>
    <dbReference type="NCBI Taxonomy" id="3075608"/>
    <lineage>
        <taxon>Bacteria</taxon>
        <taxon>Pseudomonadati</taxon>
        <taxon>Pseudomonadota</taxon>
        <taxon>Gammaproteobacteria</taxon>
        <taxon>Salinisphaerales</taxon>
        <taxon>Salinisphaeraceae</taxon>
        <taxon>Spectribacter</taxon>
    </lineage>
</organism>
<dbReference type="InterPro" id="IPR011990">
    <property type="entry name" value="TPR-like_helical_dom_sf"/>
</dbReference>
<evidence type="ECO:0000313" key="2">
    <source>
        <dbReference type="EMBL" id="MDT0635879.1"/>
    </source>
</evidence>
<dbReference type="Pfam" id="PF16811">
    <property type="entry name" value="TAtT"/>
    <property type="match status" value="1"/>
</dbReference>
<sequence>MRHLSFYKEIVMKIAISLALMLLSLAVHAGDLPADLRELQHAWAHANYQIEDEARKEAAFEELEKQAAALKAAYPGRAEALIWEGIVLSSYAGVKGGLGALGLVKRARADYERAIDIDGRALVGSAHTSLGVLYYKVPGWPLSFGDDDKAENHLKQALAINPGGIDPNYFYAEFLIEEREEYQTAKPYLEKALAASDRSERPVADAGRRAEARALQHRLWANLNE</sequence>
<feature type="chain" id="PRO_5045884248" evidence="1">
    <location>
        <begin position="30"/>
        <end position="225"/>
    </location>
</feature>
<feature type="signal peptide" evidence="1">
    <location>
        <begin position="1"/>
        <end position="29"/>
    </location>
</feature>
<keyword evidence="3" id="KW-1185">Reference proteome</keyword>
<keyword evidence="1" id="KW-0732">Signal</keyword>
<reference evidence="2 3" key="1">
    <citation type="submission" date="2023-09" db="EMBL/GenBank/DDBJ databases">
        <authorList>
            <person name="Rey-Velasco X."/>
        </authorList>
    </citation>
    <scope>NUCLEOTIDE SEQUENCE [LARGE SCALE GENOMIC DNA]</scope>
    <source>
        <strain evidence="2 3">W335</strain>
    </source>
</reference>
<dbReference type="Proteomes" id="UP001251857">
    <property type="component" value="Unassembled WGS sequence"/>
</dbReference>
<evidence type="ECO:0000256" key="1">
    <source>
        <dbReference type="SAM" id="SignalP"/>
    </source>
</evidence>
<dbReference type="SUPFAM" id="SSF48452">
    <property type="entry name" value="TPR-like"/>
    <property type="match status" value="1"/>
</dbReference>
<name>A0ABU3C2U2_9GAMM</name>
<dbReference type="InterPro" id="IPR031823">
    <property type="entry name" value="TatT"/>
</dbReference>
<protein>
    <submittedName>
        <fullName evidence="2">TRAP transporter TatT component family protein</fullName>
    </submittedName>
</protein>
<comment type="caution">
    <text evidence="2">The sequence shown here is derived from an EMBL/GenBank/DDBJ whole genome shotgun (WGS) entry which is preliminary data.</text>
</comment>
<evidence type="ECO:0000313" key="3">
    <source>
        <dbReference type="Proteomes" id="UP001251857"/>
    </source>
</evidence>
<gene>
    <name evidence="2" type="ORF">RM532_13065</name>
</gene>
<dbReference type="Gene3D" id="1.25.40.10">
    <property type="entry name" value="Tetratricopeptide repeat domain"/>
    <property type="match status" value="1"/>
</dbReference>
<proteinExistence type="predicted"/>
<dbReference type="EMBL" id="JAVRIB010000014">
    <property type="protein sequence ID" value="MDT0635879.1"/>
    <property type="molecule type" value="Genomic_DNA"/>
</dbReference>
<accession>A0ABU3C2U2</accession>